<dbReference type="STRING" id="123899.SAMEA3906487_00306"/>
<name>A0A157KVE5_9BORD</name>
<sequence>MRLSVSQGDPGYRAYRGLPCSVRPVVWLDGERVSQCVTADTRRGFVLVHVVNQDGKVQINAKRTDTKKERRYGRVEIVLVRT</sequence>
<proteinExistence type="predicted"/>
<evidence type="ECO:0000313" key="1">
    <source>
        <dbReference type="EMBL" id="SAI66533.1"/>
    </source>
</evidence>
<reference evidence="1 2" key="1">
    <citation type="submission" date="2016-04" db="EMBL/GenBank/DDBJ databases">
        <authorList>
            <consortium name="Pathogen Informatics"/>
        </authorList>
    </citation>
    <scope>NUCLEOTIDE SEQUENCE [LARGE SCALE GENOMIC DNA]</scope>
    <source>
        <strain evidence="1 2">H044680328</strain>
    </source>
</reference>
<keyword evidence="2" id="KW-1185">Reference proteome</keyword>
<protein>
    <submittedName>
        <fullName evidence="1">Uncharacterized protein</fullName>
    </submittedName>
</protein>
<evidence type="ECO:0000313" key="2">
    <source>
        <dbReference type="Proteomes" id="UP000076825"/>
    </source>
</evidence>
<dbReference type="AlphaFoldDB" id="A0A157KVE5"/>
<dbReference type="EMBL" id="LT546645">
    <property type="protein sequence ID" value="SAI66533.1"/>
    <property type="molecule type" value="Genomic_DNA"/>
</dbReference>
<dbReference type="PATRIC" id="fig|123899.6.peg.288"/>
<dbReference type="KEGG" id="btrm:SAMEA390648700306"/>
<dbReference type="Proteomes" id="UP000076825">
    <property type="component" value="Chromosome 1"/>
</dbReference>
<organism evidence="1 2">
    <name type="scientific">Bordetella trematum</name>
    <dbReference type="NCBI Taxonomy" id="123899"/>
    <lineage>
        <taxon>Bacteria</taxon>
        <taxon>Pseudomonadati</taxon>
        <taxon>Pseudomonadota</taxon>
        <taxon>Betaproteobacteria</taxon>
        <taxon>Burkholderiales</taxon>
        <taxon>Alcaligenaceae</taxon>
        <taxon>Bordetella</taxon>
    </lineage>
</organism>
<accession>A0A157KVE5</accession>
<gene>
    <name evidence="1" type="ORF">SAMEA3906487_00306</name>
</gene>